<dbReference type="AlphaFoldDB" id="A0A2X0QYG4"/>
<protein>
    <submittedName>
        <fullName evidence="1">Uncharacterized protein</fullName>
    </submittedName>
</protein>
<evidence type="ECO:0000313" key="1">
    <source>
        <dbReference type="EMBL" id="SPS06627.1"/>
    </source>
</evidence>
<name>A0A2X0QYG4_9PROT</name>
<accession>A0A2X0QYG4</accession>
<dbReference type="EMBL" id="LS423452">
    <property type="protein sequence ID" value="SPS06627.1"/>
    <property type="molecule type" value="Genomic_DNA"/>
</dbReference>
<organism evidence="1">
    <name type="scientific">Candidatus Nitrotoga fabula</name>
    <dbReference type="NCBI Taxonomy" id="2182327"/>
    <lineage>
        <taxon>Bacteria</taxon>
        <taxon>Pseudomonadati</taxon>
        <taxon>Pseudomonadota</taxon>
        <taxon>Betaproteobacteria</taxon>
        <taxon>Nitrosomonadales</taxon>
        <taxon>Gallionellaceae</taxon>
        <taxon>Candidatus Nitrotoga</taxon>
    </lineage>
</organism>
<proteinExistence type="predicted"/>
<gene>
    <name evidence="1" type="ORF">NITFAB_2220</name>
</gene>
<reference evidence="1" key="1">
    <citation type="submission" date="2018-05" db="EMBL/GenBank/DDBJ databases">
        <authorList>
            <person name="Lanie J.A."/>
            <person name="Ng W.-L."/>
            <person name="Kazmierczak K.M."/>
            <person name="Andrzejewski T.M."/>
            <person name="Davidsen T.M."/>
            <person name="Wayne K.J."/>
            <person name="Tettelin H."/>
            <person name="Glass J.I."/>
            <person name="Rusch D."/>
            <person name="Podicherti R."/>
            <person name="Tsui H.-C.T."/>
            <person name="Winkler M.E."/>
        </authorList>
    </citation>
    <scope>NUCLEOTIDE SEQUENCE</scope>
    <source>
        <strain evidence="1">KNB</strain>
    </source>
</reference>
<sequence length="104" mass="11715">MAIVIYSVNTEEFKHRYVNRDDLHMYQALAASQLVFHCDSLSEAREKLEKIMGPNFILHEGGHYLAILLRYSGTVGIPLVKLFSTSDKGPHQWGALQELSLLAA</sequence>